<feature type="transmembrane region" description="Helical" evidence="1">
    <location>
        <begin position="70"/>
        <end position="91"/>
    </location>
</feature>
<sequence length="215" mass="22964">MGCCSVVDLLRVAVLWLGAVCASLCRLFSIAGLSSARSCSQLAIFFGYWAVLLCYVGLFCLGVLLIGAGADLLCCAIVLLTLCCHVFVVVWADQRISARWLHLYPFVAATAALACSYCLGIEVVYNIGVLVELDLKLPSTSLSWIAAGFHISFGGLHISGSFTVHVTAHLVVAAGLGLWTASNYGSHVPWCCFSVANTCYWLASGLLVAQNWPCF</sequence>
<evidence type="ECO:0000313" key="3">
    <source>
        <dbReference type="Proteomes" id="UP001642360"/>
    </source>
</evidence>
<keyword evidence="1" id="KW-0812">Transmembrane</keyword>
<evidence type="ECO:0000256" key="1">
    <source>
        <dbReference type="SAM" id="Phobius"/>
    </source>
</evidence>
<dbReference type="Proteomes" id="UP001642360">
    <property type="component" value="Unassembled WGS sequence"/>
</dbReference>
<keyword evidence="1" id="KW-1133">Transmembrane helix</keyword>
<feature type="transmembrane region" description="Helical" evidence="1">
    <location>
        <begin position="103"/>
        <end position="125"/>
    </location>
</feature>
<reference evidence="2 3" key="1">
    <citation type="submission" date="2024-02" db="EMBL/GenBank/DDBJ databases">
        <authorList>
            <person name="Vignale AGUSTIN F."/>
            <person name="Sosa J E."/>
            <person name="Modenutti C."/>
        </authorList>
    </citation>
    <scope>NUCLEOTIDE SEQUENCE [LARGE SCALE GENOMIC DNA]</scope>
</reference>
<feature type="transmembrane region" description="Helical" evidence="1">
    <location>
        <begin position="45"/>
        <end position="64"/>
    </location>
</feature>
<organism evidence="2 3">
    <name type="scientific">Ilex paraguariensis</name>
    <name type="common">yerba mate</name>
    <dbReference type="NCBI Taxonomy" id="185542"/>
    <lineage>
        <taxon>Eukaryota</taxon>
        <taxon>Viridiplantae</taxon>
        <taxon>Streptophyta</taxon>
        <taxon>Embryophyta</taxon>
        <taxon>Tracheophyta</taxon>
        <taxon>Spermatophyta</taxon>
        <taxon>Magnoliopsida</taxon>
        <taxon>eudicotyledons</taxon>
        <taxon>Gunneridae</taxon>
        <taxon>Pentapetalae</taxon>
        <taxon>asterids</taxon>
        <taxon>campanulids</taxon>
        <taxon>Aquifoliales</taxon>
        <taxon>Aquifoliaceae</taxon>
        <taxon>Ilex</taxon>
    </lineage>
</organism>
<protein>
    <submittedName>
        <fullName evidence="2">Uncharacterized protein</fullName>
    </submittedName>
</protein>
<gene>
    <name evidence="2" type="ORF">ILEXP_LOCUS51143</name>
</gene>
<keyword evidence="3" id="KW-1185">Reference proteome</keyword>
<comment type="caution">
    <text evidence="2">The sequence shown here is derived from an EMBL/GenBank/DDBJ whole genome shotgun (WGS) entry which is preliminary data.</text>
</comment>
<dbReference type="AlphaFoldDB" id="A0ABC8UJ78"/>
<feature type="transmembrane region" description="Helical" evidence="1">
    <location>
        <begin position="137"/>
        <end position="155"/>
    </location>
</feature>
<proteinExistence type="predicted"/>
<keyword evidence="1" id="KW-0472">Membrane</keyword>
<dbReference type="EMBL" id="CAUOFW020007944">
    <property type="protein sequence ID" value="CAK9181105.1"/>
    <property type="molecule type" value="Genomic_DNA"/>
</dbReference>
<accession>A0ABC8UJ78</accession>
<name>A0ABC8UJ78_9AQUA</name>
<evidence type="ECO:0000313" key="2">
    <source>
        <dbReference type="EMBL" id="CAK9181105.1"/>
    </source>
</evidence>
<feature type="transmembrane region" description="Helical" evidence="1">
    <location>
        <begin position="12"/>
        <end position="33"/>
    </location>
</feature>
<feature type="transmembrane region" description="Helical" evidence="1">
    <location>
        <begin position="187"/>
        <end position="209"/>
    </location>
</feature>